<reference evidence="5" key="1">
    <citation type="submission" date="2023-01" db="EMBL/GenBank/DDBJ databases">
        <title>Genome assembly of the deep-sea coral Lophelia pertusa.</title>
        <authorList>
            <person name="Herrera S."/>
            <person name="Cordes E."/>
        </authorList>
    </citation>
    <scope>NUCLEOTIDE SEQUENCE</scope>
    <source>
        <strain evidence="5">USNM1676648</strain>
        <tissue evidence="5">Polyp</tissue>
    </source>
</reference>
<evidence type="ECO:0000256" key="2">
    <source>
        <dbReference type="ARBA" id="ARBA00012759"/>
    </source>
</evidence>
<evidence type="ECO:0000313" key="5">
    <source>
        <dbReference type="EMBL" id="KAJ7371142.1"/>
    </source>
</evidence>
<evidence type="ECO:0000259" key="4">
    <source>
        <dbReference type="Pfam" id="PF25473"/>
    </source>
</evidence>
<protein>
    <recommendedName>
        <fullName evidence="2">ubiquitinyl hydrolase 1</fullName>
        <ecNumber evidence="2">3.4.19.12</ecNumber>
    </recommendedName>
</protein>
<dbReference type="Pfam" id="PF25473">
    <property type="entry name" value="MXRA7_helical"/>
    <property type="match status" value="1"/>
</dbReference>
<dbReference type="GO" id="GO:0004843">
    <property type="term" value="F:cysteine-type deubiquitinase activity"/>
    <property type="evidence" value="ECO:0007669"/>
    <property type="project" value="UniProtKB-EC"/>
</dbReference>
<dbReference type="InterPro" id="IPR057534">
    <property type="entry name" value="MXRA7_helical"/>
</dbReference>
<gene>
    <name evidence="5" type="primary">USP31</name>
    <name evidence="5" type="ORF">OS493_027831</name>
</gene>
<proteinExistence type="predicted"/>
<comment type="caution">
    <text evidence="5">The sequence shown here is derived from an EMBL/GenBank/DDBJ whole genome shotgun (WGS) entry which is preliminary data.</text>
</comment>
<comment type="catalytic activity">
    <reaction evidence="1">
        <text>Thiol-dependent hydrolysis of ester, thioester, amide, peptide and isopeptide bonds formed by the C-terminal Gly of ubiquitin (a 76-residue protein attached to proteins as an intracellular targeting signal).</text>
        <dbReference type="EC" id="3.4.19.12"/>
    </reaction>
</comment>
<accession>A0A9X0CPC9</accession>
<dbReference type="InterPro" id="IPR038765">
    <property type="entry name" value="Papain-like_cys_pep_sf"/>
</dbReference>
<evidence type="ECO:0000313" key="6">
    <source>
        <dbReference type="Proteomes" id="UP001163046"/>
    </source>
</evidence>
<dbReference type="Pfam" id="PF00443">
    <property type="entry name" value="UCH"/>
    <property type="match status" value="1"/>
</dbReference>
<dbReference type="Gene3D" id="3.90.70.10">
    <property type="entry name" value="Cysteine proteinases"/>
    <property type="match status" value="1"/>
</dbReference>
<feature type="domain" description="Matrix-remodeling-associated protein 7 helical" evidence="4">
    <location>
        <begin position="1"/>
        <end position="47"/>
    </location>
</feature>
<evidence type="ECO:0000259" key="3">
    <source>
        <dbReference type="Pfam" id="PF00443"/>
    </source>
</evidence>
<dbReference type="InterPro" id="IPR001394">
    <property type="entry name" value="Peptidase_C19_UCH"/>
</dbReference>
<keyword evidence="6" id="KW-1185">Reference proteome</keyword>
<keyword evidence="5" id="KW-0378">Hydrolase</keyword>
<dbReference type="InterPro" id="IPR050185">
    <property type="entry name" value="Ub_carboxyl-term_hydrolase"/>
</dbReference>
<dbReference type="OrthoDB" id="265776at2759"/>
<dbReference type="PANTHER" id="PTHR21646">
    <property type="entry name" value="UBIQUITIN CARBOXYL-TERMINAL HYDROLASE"/>
    <property type="match status" value="1"/>
</dbReference>
<dbReference type="Proteomes" id="UP001163046">
    <property type="component" value="Unassembled WGS sequence"/>
</dbReference>
<dbReference type="EC" id="3.4.19.12" evidence="2"/>
<sequence>MTQEELDQEREMQRKQLEEIFKLLETDTDKFGVTSMDDLQAQMKLYTVPKKFGLPFIVRVLRELSYENLQAAMLKAMSRILFDNVSSQVKKQGLLFRLRVVNGALMSCGSGSGPQHIKMIAEWEPETRVSPVFCKKDQRNTAACVKWSLYITAHIMLDWRTGFKLYTKDEKLGSEDAWLCPRCKKLQQGTVKRLSLWTLPEVLVVHLKRFRQTSAGRTKLHTLVDFPLMDLDMNAHLEPRNKRSSPVGTWRRQTCQFHEWV</sequence>
<feature type="domain" description="Peptidase C19 ubiquitin carboxyl-terminal hydrolase" evidence="3">
    <location>
        <begin position="117"/>
        <end position="243"/>
    </location>
</feature>
<dbReference type="SUPFAM" id="SSF54001">
    <property type="entry name" value="Cysteine proteinases"/>
    <property type="match status" value="1"/>
</dbReference>
<organism evidence="5 6">
    <name type="scientific">Desmophyllum pertusum</name>
    <dbReference type="NCBI Taxonomy" id="174260"/>
    <lineage>
        <taxon>Eukaryota</taxon>
        <taxon>Metazoa</taxon>
        <taxon>Cnidaria</taxon>
        <taxon>Anthozoa</taxon>
        <taxon>Hexacorallia</taxon>
        <taxon>Scleractinia</taxon>
        <taxon>Caryophylliina</taxon>
        <taxon>Caryophylliidae</taxon>
        <taxon>Desmophyllum</taxon>
    </lineage>
</organism>
<dbReference type="PANTHER" id="PTHR21646:SF14">
    <property type="entry name" value="FI05488P"/>
    <property type="match status" value="1"/>
</dbReference>
<evidence type="ECO:0000256" key="1">
    <source>
        <dbReference type="ARBA" id="ARBA00000707"/>
    </source>
</evidence>
<dbReference type="EMBL" id="MU826851">
    <property type="protein sequence ID" value="KAJ7371142.1"/>
    <property type="molecule type" value="Genomic_DNA"/>
</dbReference>
<dbReference type="AlphaFoldDB" id="A0A9X0CPC9"/>
<name>A0A9X0CPC9_9CNID</name>
<dbReference type="GO" id="GO:0016579">
    <property type="term" value="P:protein deubiquitination"/>
    <property type="evidence" value="ECO:0007669"/>
    <property type="project" value="InterPro"/>
</dbReference>